<comment type="caution">
    <text evidence="2">The sequence shown here is derived from an EMBL/GenBank/DDBJ whole genome shotgun (WGS) entry which is preliminary data.</text>
</comment>
<dbReference type="PANTHER" id="PTHR13954:SF6">
    <property type="entry name" value="NON-SPECIFIC SERINE_THREONINE PROTEIN KINASE"/>
    <property type="match status" value="1"/>
</dbReference>
<name>A0A0T6B2N0_9SCAR</name>
<dbReference type="InterPro" id="IPR000719">
    <property type="entry name" value="Prot_kinase_dom"/>
</dbReference>
<dbReference type="GO" id="GO:0004674">
    <property type="term" value="F:protein serine/threonine kinase activity"/>
    <property type="evidence" value="ECO:0007669"/>
    <property type="project" value="InterPro"/>
</dbReference>
<evidence type="ECO:0000313" key="3">
    <source>
        <dbReference type="Proteomes" id="UP000051574"/>
    </source>
</evidence>
<dbReference type="PROSITE" id="PS50011">
    <property type="entry name" value="PROTEIN_KINASE_DOM"/>
    <property type="match status" value="1"/>
</dbReference>
<proteinExistence type="predicted"/>
<dbReference type="EMBL" id="LJIG01016091">
    <property type="protein sequence ID" value="KRT81642.1"/>
    <property type="molecule type" value="Genomic_DNA"/>
</dbReference>
<reference evidence="2 3" key="1">
    <citation type="submission" date="2015-09" db="EMBL/GenBank/DDBJ databases">
        <title>Draft genome of the scarab beetle Oryctes borbonicus.</title>
        <authorList>
            <person name="Meyer J.M."/>
            <person name="Markov G.V."/>
            <person name="Baskaran P."/>
            <person name="Herrmann M."/>
            <person name="Sommer R.J."/>
            <person name="Roedelsperger C."/>
        </authorList>
    </citation>
    <scope>NUCLEOTIDE SEQUENCE [LARGE SCALE GENOMIC DNA]</scope>
    <source>
        <strain evidence="2">OB123</strain>
        <tissue evidence="2">Whole animal</tissue>
    </source>
</reference>
<keyword evidence="2" id="KW-0418">Kinase</keyword>
<dbReference type="InterPro" id="IPR011009">
    <property type="entry name" value="Kinase-like_dom_sf"/>
</dbReference>
<dbReference type="InterPro" id="IPR045133">
    <property type="entry name" value="IRE1/2-like"/>
</dbReference>
<feature type="non-terminal residue" evidence="2">
    <location>
        <position position="1"/>
    </location>
</feature>
<keyword evidence="3" id="KW-1185">Reference proteome</keyword>
<dbReference type="InterPro" id="IPR001245">
    <property type="entry name" value="Ser-Thr/Tyr_kinase_cat_dom"/>
</dbReference>
<dbReference type="GO" id="GO:0004521">
    <property type="term" value="F:RNA endonuclease activity"/>
    <property type="evidence" value="ECO:0007669"/>
    <property type="project" value="InterPro"/>
</dbReference>
<dbReference type="AlphaFoldDB" id="A0A0T6B2N0"/>
<evidence type="ECO:0000313" key="2">
    <source>
        <dbReference type="EMBL" id="KRT81642.1"/>
    </source>
</evidence>
<dbReference type="PANTHER" id="PTHR13954">
    <property type="entry name" value="IRE1-RELATED"/>
    <property type="match status" value="1"/>
</dbReference>
<dbReference type="CDD" id="cd00180">
    <property type="entry name" value="PKc"/>
    <property type="match status" value="1"/>
</dbReference>
<dbReference type="GO" id="GO:0051082">
    <property type="term" value="F:unfolded protein binding"/>
    <property type="evidence" value="ECO:0007669"/>
    <property type="project" value="TreeGrafter"/>
</dbReference>
<dbReference type="SUPFAM" id="SSF56112">
    <property type="entry name" value="Protein kinase-like (PK-like)"/>
    <property type="match status" value="1"/>
</dbReference>
<keyword evidence="2" id="KW-0808">Transferase</keyword>
<feature type="domain" description="Protein kinase" evidence="1">
    <location>
        <begin position="588"/>
        <end position="817"/>
    </location>
</feature>
<dbReference type="Gene3D" id="1.10.510.10">
    <property type="entry name" value="Transferase(Phosphotransferase) domain 1"/>
    <property type="match status" value="1"/>
</dbReference>
<dbReference type="OrthoDB" id="8187887at2759"/>
<accession>A0A0T6B2N0</accession>
<dbReference type="GO" id="GO:0036498">
    <property type="term" value="P:IRE1-mediated unfolded protein response"/>
    <property type="evidence" value="ECO:0007669"/>
    <property type="project" value="TreeGrafter"/>
</dbReference>
<dbReference type="GO" id="GO:0005524">
    <property type="term" value="F:ATP binding"/>
    <property type="evidence" value="ECO:0007669"/>
    <property type="project" value="InterPro"/>
</dbReference>
<dbReference type="Proteomes" id="UP000051574">
    <property type="component" value="Unassembled WGS sequence"/>
</dbReference>
<gene>
    <name evidence="2" type="ORF">AMK59_6267</name>
</gene>
<sequence length="817" mass="95128">YENNKNIIWLTPLSFKVIMQVCLVKGRCQEWLQNNYEDLQPFYEQARTAFFQNKMSDEKTYKKMKKFEVLMNLLISGEKICKKIIYNRNVIIQRNISEKLKEECLLDGKINSRKAKRRTKALKAKIAKFKTAELTERLNNSSKKLPESRETEAFSFKDEIGSPSLYEEALDFNVSNNNIMIIKEDECDIVNSIKKKLLIGLESESELLFEKTEQKCSYARLDWRNKILSMAFNVKPKVHVNNVDSYEEDFHLKPDDLNIFNSDTNSAAELRRESLEALLYPSMKYLNVLLNKIIDRYQKYWMIDYQLEKEVEDNNNDNKIKPEECIEQTKILQKLEKEKIEILRRKFDDIIVFIKETAAKDMQQSRQIIKKVENILLSHEIRGTTIISEVCPAETIYVSITMPENVELPNPNGPKNALIQYMEDVLNDRQEPIDNINITVTKPQIKAKTKNYISDDILYMKEVAVLPMAKPVDTKCTTEAQKRTLKHAYHIQTSILNVCEETEGQNEKSKDMNVDYKRISKTMMFFNKNVYPNRPELTFTDTFVDPLKKSENEGETSRWCTLVRSLEMMEDCQEFLNGTVRISCKEKRQSHVISTGGNFTPVELGLDSCNRPLAVKRIPKGSCVCEMIRSMLVDLIELRHKNLLHYFACDYDTNELIIATPLCEYNVGQYLMLMKQNQTNLSALDVVKQFLTGLLFLHDRVDPIVHGNLKPSNIFIDMNGVVKIAEFGIHRALFKFKEAPNSSIIWFATETYRTFKQLSIMECTCASDIQVAGMSLFYIRCLIIQIVTLKRYACTFSDDCREASLRGRHENNFKEFR</sequence>
<organism evidence="2 3">
    <name type="scientific">Oryctes borbonicus</name>
    <dbReference type="NCBI Taxonomy" id="1629725"/>
    <lineage>
        <taxon>Eukaryota</taxon>
        <taxon>Metazoa</taxon>
        <taxon>Ecdysozoa</taxon>
        <taxon>Arthropoda</taxon>
        <taxon>Hexapoda</taxon>
        <taxon>Insecta</taxon>
        <taxon>Pterygota</taxon>
        <taxon>Neoptera</taxon>
        <taxon>Endopterygota</taxon>
        <taxon>Coleoptera</taxon>
        <taxon>Polyphaga</taxon>
        <taxon>Scarabaeiformia</taxon>
        <taxon>Scarabaeidae</taxon>
        <taxon>Dynastinae</taxon>
        <taxon>Oryctes</taxon>
    </lineage>
</organism>
<dbReference type="GO" id="GO:0070059">
    <property type="term" value="P:intrinsic apoptotic signaling pathway in response to endoplasmic reticulum stress"/>
    <property type="evidence" value="ECO:0007669"/>
    <property type="project" value="TreeGrafter"/>
</dbReference>
<protein>
    <submittedName>
        <fullName evidence="2">Protein kinase</fullName>
    </submittedName>
</protein>
<dbReference type="Pfam" id="PF07714">
    <property type="entry name" value="PK_Tyr_Ser-Thr"/>
    <property type="match status" value="1"/>
</dbReference>
<dbReference type="GO" id="GO:1990604">
    <property type="term" value="C:IRE1-TRAF2-ASK1 complex"/>
    <property type="evidence" value="ECO:0007669"/>
    <property type="project" value="TreeGrafter"/>
</dbReference>
<evidence type="ECO:0000259" key="1">
    <source>
        <dbReference type="PROSITE" id="PS50011"/>
    </source>
</evidence>